<proteinExistence type="predicted"/>
<evidence type="ECO:0000313" key="1">
    <source>
        <dbReference type="EMBL" id="SVD82505.1"/>
    </source>
</evidence>
<gene>
    <name evidence="1" type="ORF">METZ01_LOCUS435359</name>
</gene>
<organism evidence="1">
    <name type="scientific">marine metagenome</name>
    <dbReference type="NCBI Taxonomy" id="408172"/>
    <lineage>
        <taxon>unclassified sequences</taxon>
        <taxon>metagenomes</taxon>
        <taxon>ecological metagenomes</taxon>
    </lineage>
</organism>
<dbReference type="AlphaFoldDB" id="A0A382YI55"/>
<accession>A0A382YI55</accession>
<sequence>MHVDDLASAVFFIINKVERKDKKIL</sequence>
<feature type="non-terminal residue" evidence="1">
    <location>
        <position position="25"/>
    </location>
</feature>
<dbReference type="EMBL" id="UINC01175727">
    <property type="protein sequence ID" value="SVD82505.1"/>
    <property type="molecule type" value="Genomic_DNA"/>
</dbReference>
<name>A0A382YI55_9ZZZZ</name>
<reference evidence="1" key="1">
    <citation type="submission" date="2018-05" db="EMBL/GenBank/DDBJ databases">
        <authorList>
            <person name="Lanie J.A."/>
            <person name="Ng W.-L."/>
            <person name="Kazmierczak K.M."/>
            <person name="Andrzejewski T.M."/>
            <person name="Davidsen T.M."/>
            <person name="Wayne K.J."/>
            <person name="Tettelin H."/>
            <person name="Glass J.I."/>
            <person name="Rusch D."/>
            <person name="Podicherti R."/>
            <person name="Tsui H.-C.T."/>
            <person name="Winkler M.E."/>
        </authorList>
    </citation>
    <scope>NUCLEOTIDE SEQUENCE</scope>
</reference>
<protein>
    <submittedName>
        <fullName evidence="1">Uncharacterized protein</fullName>
    </submittedName>
</protein>